<feature type="transmembrane region" description="Helical" evidence="1">
    <location>
        <begin position="12"/>
        <end position="36"/>
    </location>
</feature>
<dbReference type="Proteomes" id="UP000178098">
    <property type="component" value="Unassembled WGS sequence"/>
</dbReference>
<keyword evidence="1" id="KW-1133">Transmembrane helix</keyword>
<keyword evidence="1" id="KW-0812">Transmembrane</keyword>
<protein>
    <recommendedName>
        <fullName evidence="4">DUF5671 domain-containing protein</fullName>
    </recommendedName>
</protein>
<gene>
    <name evidence="2" type="ORF">A3D08_00220</name>
</gene>
<evidence type="ECO:0000313" key="3">
    <source>
        <dbReference type="Proteomes" id="UP000178098"/>
    </source>
</evidence>
<keyword evidence="1" id="KW-0472">Membrane</keyword>
<evidence type="ECO:0008006" key="4">
    <source>
        <dbReference type="Google" id="ProtNLM"/>
    </source>
</evidence>
<reference evidence="2 3" key="1">
    <citation type="journal article" date="2016" name="Nat. Commun.">
        <title>Thousands of microbial genomes shed light on interconnected biogeochemical processes in an aquifer system.</title>
        <authorList>
            <person name="Anantharaman K."/>
            <person name="Brown C.T."/>
            <person name="Hug L.A."/>
            <person name="Sharon I."/>
            <person name="Castelle C.J."/>
            <person name="Probst A.J."/>
            <person name="Thomas B.C."/>
            <person name="Singh A."/>
            <person name="Wilkins M.J."/>
            <person name="Karaoz U."/>
            <person name="Brodie E.L."/>
            <person name="Williams K.H."/>
            <person name="Hubbard S.S."/>
            <person name="Banfield J.F."/>
        </authorList>
    </citation>
    <scope>NUCLEOTIDE SEQUENCE [LARGE SCALE GENOMIC DNA]</scope>
</reference>
<evidence type="ECO:0000313" key="2">
    <source>
        <dbReference type="EMBL" id="OGK29724.1"/>
    </source>
</evidence>
<accession>A0A1F7HFF0</accession>
<name>A0A1F7HFF0_9BACT</name>
<dbReference type="AlphaFoldDB" id="A0A1F7HFF0"/>
<evidence type="ECO:0000256" key="1">
    <source>
        <dbReference type="SAM" id="Phobius"/>
    </source>
</evidence>
<sequence>MAITKTQKHRVTIALSLIFALSISPFISWAFINLAFIVSISDSDVAPGAFIEKSQGAIYVIIFLLIWRWAYTFIKKGMSSYN</sequence>
<feature type="transmembrane region" description="Helical" evidence="1">
    <location>
        <begin position="56"/>
        <end position="74"/>
    </location>
</feature>
<dbReference type="EMBL" id="MFZT01000040">
    <property type="protein sequence ID" value="OGK29724.1"/>
    <property type="molecule type" value="Genomic_DNA"/>
</dbReference>
<organism evidence="2 3">
    <name type="scientific">Candidatus Roizmanbacteria bacterium RIFCSPHIGHO2_02_FULL_43_11</name>
    <dbReference type="NCBI Taxonomy" id="1802043"/>
    <lineage>
        <taxon>Bacteria</taxon>
        <taxon>Candidatus Roizmaniibacteriota</taxon>
    </lineage>
</organism>
<proteinExistence type="predicted"/>
<comment type="caution">
    <text evidence="2">The sequence shown here is derived from an EMBL/GenBank/DDBJ whole genome shotgun (WGS) entry which is preliminary data.</text>
</comment>